<gene>
    <name evidence="3" type="ORF">KN10_2785</name>
</gene>
<keyword evidence="2" id="KW-1133">Transmembrane helix</keyword>
<proteinExistence type="predicted"/>
<dbReference type="AlphaFoldDB" id="R4G297"/>
<feature type="region of interest" description="Disordered" evidence="1">
    <location>
        <begin position="1"/>
        <end position="21"/>
    </location>
</feature>
<organism evidence="3 4">
    <name type="scientific">Anoxybacillus flavithermus NBRC 109594</name>
    <dbReference type="NCBI Taxonomy" id="1315967"/>
    <lineage>
        <taxon>Bacteria</taxon>
        <taxon>Bacillati</taxon>
        <taxon>Bacillota</taxon>
        <taxon>Bacilli</taxon>
        <taxon>Bacillales</taxon>
        <taxon>Anoxybacillaceae</taxon>
        <taxon>Anoxybacillus</taxon>
    </lineage>
</organism>
<dbReference type="RefSeq" id="WP_006323833.1">
    <property type="nucleotide sequence ID" value="NZ_BARH01000035.1"/>
</dbReference>
<accession>R4G297</accession>
<keyword evidence="2" id="KW-0472">Membrane</keyword>
<reference evidence="4" key="1">
    <citation type="journal article" date="2013" name="Genome">
        <title>Draft Genome Sequence of a Thermophilic Member of the Bacillaceae, Anoxybacillus flavithermus Strain Kn10, Isolated from the Kan-nawa Hot Spring in Japan.</title>
        <authorList>
            <person name="Matsutani M."/>
            <person name="Shirakihara Y."/>
            <person name="Imada K."/>
            <person name="Yakushi T."/>
            <person name="Matsushita K."/>
        </authorList>
    </citation>
    <scope>NUCLEOTIDE SEQUENCE [LARGE SCALE GENOMIC DNA]</scope>
    <source>
        <strain evidence="4">NBRC 109594</strain>
    </source>
</reference>
<dbReference type="Proteomes" id="UP000013057">
    <property type="component" value="Unassembled WGS sequence"/>
</dbReference>
<feature type="transmembrane region" description="Helical" evidence="2">
    <location>
        <begin position="50"/>
        <end position="70"/>
    </location>
</feature>
<dbReference type="EMBL" id="BARH01000035">
    <property type="protein sequence ID" value="GAC92349.1"/>
    <property type="molecule type" value="Genomic_DNA"/>
</dbReference>
<name>R4G297_9BACL</name>
<evidence type="ECO:0000256" key="1">
    <source>
        <dbReference type="SAM" id="MobiDB-lite"/>
    </source>
</evidence>
<protein>
    <submittedName>
        <fullName evidence="3">Uncharacterized protein</fullName>
    </submittedName>
</protein>
<evidence type="ECO:0000256" key="2">
    <source>
        <dbReference type="SAM" id="Phobius"/>
    </source>
</evidence>
<sequence>MDEQSVTEQSQTDQSTSANQSTISNIDFVDMREHTLIETKEGNIVVIHEITLGEIVISVLIAATLIFMFLERMMRR</sequence>
<keyword evidence="2" id="KW-0812">Transmembrane</keyword>
<comment type="caution">
    <text evidence="3">The sequence shown here is derived from an EMBL/GenBank/DDBJ whole genome shotgun (WGS) entry which is preliminary data.</text>
</comment>
<evidence type="ECO:0000313" key="4">
    <source>
        <dbReference type="Proteomes" id="UP000013057"/>
    </source>
</evidence>
<evidence type="ECO:0000313" key="3">
    <source>
        <dbReference type="EMBL" id="GAC92349.1"/>
    </source>
</evidence>